<keyword evidence="1" id="KW-0472">Membrane</keyword>
<keyword evidence="1" id="KW-1133">Transmembrane helix</keyword>
<keyword evidence="3" id="KW-1185">Reference proteome</keyword>
<keyword evidence="1" id="KW-0812">Transmembrane</keyword>
<dbReference type="Proteomes" id="UP001597045">
    <property type="component" value="Unassembled WGS sequence"/>
</dbReference>
<reference evidence="3" key="1">
    <citation type="journal article" date="2019" name="Int. J. Syst. Evol. Microbiol.">
        <title>The Global Catalogue of Microorganisms (GCM) 10K type strain sequencing project: providing services to taxonomists for standard genome sequencing and annotation.</title>
        <authorList>
            <consortium name="The Broad Institute Genomics Platform"/>
            <consortium name="The Broad Institute Genome Sequencing Center for Infectious Disease"/>
            <person name="Wu L."/>
            <person name="Ma J."/>
        </authorList>
    </citation>
    <scope>NUCLEOTIDE SEQUENCE [LARGE SCALE GENOMIC DNA]</scope>
    <source>
        <strain evidence="3">JCM 31486</strain>
    </source>
</reference>
<proteinExistence type="predicted"/>
<feature type="transmembrane region" description="Helical" evidence="1">
    <location>
        <begin position="56"/>
        <end position="76"/>
    </location>
</feature>
<evidence type="ECO:0000313" key="2">
    <source>
        <dbReference type="EMBL" id="MFD1048566.1"/>
    </source>
</evidence>
<accession>A0ABW3ME38</accession>
<comment type="caution">
    <text evidence="2">The sequence shown here is derived from an EMBL/GenBank/DDBJ whole genome shotgun (WGS) entry which is preliminary data.</text>
</comment>
<evidence type="ECO:0000256" key="1">
    <source>
        <dbReference type="SAM" id="Phobius"/>
    </source>
</evidence>
<dbReference type="EMBL" id="JBHTIS010001668">
    <property type="protein sequence ID" value="MFD1048566.1"/>
    <property type="molecule type" value="Genomic_DNA"/>
</dbReference>
<name>A0ABW3ME38_9PSEU</name>
<sequence>MRIRRMFAAVTVLTVGYLYFTSYPPGPIPVLSLIAVPLLWTKYQPENPGLHDRDYPLGLAITLGVVWVVVLIVVGVRKILRSRTEQARG</sequence>
<organism evidence="2 3">
    <name type="scientific">Kibdelosporangium lantanae</name>
    <dbReference type="NCBI Taxonomy" id="1497396"/>
    <lineage>
        <taxon>Bacteria</taxon>
        <taxon>Bacillati</taxon>
        <taxon>Actinomycetota</taxon>
        <taxon>Actinomycetes</taxon>
        <taxon>Pseudonocardiales</taxon>
        <taxon>Pseudonocardiaceae</taxon>
        <taxon>Kibdelosporangium</taxon>
    </lineage>
</organism>
<gene>
    <name evidence="2" type="ORF">ACFQ1S_25045</name>
</gene>
<evidence type="ECO:0000313" key="3">
    <source>
        <dbReference type="Proteomes" id="UP001597045"/>
    </source>
</evidence>
<protein>
    <submittedName>
        <fullName evidence="2">Uncharacterized protein</fullName>
    </submittedName>
</protein>